<dbReference type="PRINTS" id="PR00111">
    <property type="entry name" value="ABHYDROLASE"/>
</dbReference>
<dbReference type="PRINTS" id="PR00412">
    <property type="entry name" value="EPOXHYDRLASE"/>
</dbReference>
<dbReference type="InterPro" id="IPR000073">
    <property type="entry name" value="AB_hydrolase_1"/>
</dbReference>
<dbReference type="GO" id="GO:0016787">
    <property type="term" value="F:hydrolase activity"/>
    <property type="evidence" value="ECO:0007669"/>
    <property type="project" value="UniProtKB-KW"/>
</dbReference>
<evidence type="ECO:0000313" key="2">
    <source>
        <dbReference type="EMBL" id="GIN59211.1"/>
    </source>
</evidence>
<gene>
    <name evidence="2" type="ORF">J8TS2_35300</name>
</gene>
<dbReference type="InterPro" id="IPR000639">
    <property type="entry name" value="Epox_hydrolase-like"/>
</dbReference>
<comment type="caution">
    <text evidence="2">The sequence shown here is derived from an EMBL/GenBank/DDBJ whole genome shotgun (WGS) entry which is preliminary data.</text>
</comment>
<feature type="domain" description="AB hydrolase-1" evidence="1">
    <location>
        <begin position="31"/>
        <end position="264"/>
    </location>
</feature>
<keyword evidence="2" id="KW-0378">Hydrolase</keyword>
<reference evidence="2 3" key="1">
    <citation type="submission" date="2021-03" db="EMBL/GenBank/DDBJ databases">
        <title>Antimicrobial resistance genes in bacteria isolated from Japanese honey, and their potential for conferring macrolide and lincosamide resistance in the American foulbrood pathogen Paenibacillus larvae.</title>
        <authorList>
            <person name="Okamoto M."/>
            <person name="Kumagai M."/>
            <person name="Kanamori H."/>
            <person name="Takamatsu D."/>
        </authorList>
    </citation>
    <scope>NUCLEOTIDE SEQUENCE [LARGE SCALE GENOMIC DNA]</scope>
    <source>
        <strain evidence="2 3">J8TS2</strain>
    </source>
</reference>
<keyword evidence="3" id="KW-1185">Reference proteome</keyword>
<name>A0ABQ4KMQ6_9BACI</name>
<evidence type="ECO:0000259" key="1">
    <source>
        <dbReference type="Pfam" id="PF00561"/>
    </source>
</evidence>
<organism evidence="2 3">
    <name type="scientific">Lederbergia ruris</name>
    <dbReference type="NCBI Taxonomy" id="217495"/>
    <lineage>
        <taxon>Bacteria</taxon>
        <taxon>Bacillati</taxon>
        <taxon>Bacillota</taxon>
        <taxon>Bacilli</taxon>
        <taxon>Bacillales</taxon>
        <taxon>Bacillaceae</taxon>
        <taxon>Lederbergia</taxon>
    </lineage>
</organism>
<proteinExistence type="predicted"/>
<dbReference type="Pfam" id="PF00561">
    <property type="entry name" value="Abhydrolase_1"/>
    <property type="match status" value="1"/>
</dbReference>
<protein>
    <submittedName>
        <fullName evidence="2">Hydrolase</fullName>
    </submittedName>
</protein>
<dbReference type="Gene3D" id="3.40.50.1820">
    <property type="entry name" value="alpha/beta hydrolase"/>
    <property type="match status" value="1"/>
</dbReference>
<accession>A0ABQ4KMQ6</accession>
<dbReference type="Proteomes" id="UP000679950">
    <property type="component" value="Unassembled WGS sequence"/>
</dbReference>
<dbReference type="EMBL" id="BORB01000038">
    <property type="protein sequence ID" value="GIN59211.1"/>
    <property type="molecule type" value="Genomic_DNA"/>
</dbReference>
<dbReference type="InterPro" id="IPR029058">
    <property type="entry name" value="AB_hydrolase_fold"/>
</dbReference>
<evidence type="ECO:0000313" key="3">
    <source>
        <dbReference type="Proteomes" id="UP000679950"/>
    </source>
</evidence>
<sequence>MTATFSKHSVHINNIDLYYECYHHKHKQELPTILFIHGFLSSTFSFRKLAPLLANDFHVLTVDFPPFGKSGRSSSFHYSYENIAHTLWLLLDQLPYSSLAGVGHSMGGQLLFNMMHQRPDHIQKGVFLCSSGYLPRIKPPYTYLSYFPFFEKVIKHKLGKTGVLGNLHHVVYDQNMIDEEMIRGYSEPFGDDKMFRAFKRMIRHWEGDLPSEILQTIQAPCLFIWGENDRVVPIQTGKRLAQDVPHSQFISLPQTGHLLPEEKPWEVYRYIRDFIFSSEHPL</sequence>
<dbReference type="SUPFAM" id="SSF53474">
    <property type="entry name" value="alpha/beta-Hydrolases"/>
    <property type="match status" value="1"/>
</dbReference>
<dbReference type="PANTHER" id="PTHR43798">
    <property type="entry name" value="MONOACYLGLYCEROL LIPASE"/>
    <property type="match status" value="1"/>
</dbReference>
<dbReference type="InterPro" id="IPR050266">
    <property type="entry name" value="AB_hydrolase_sf"/>
</dbReference>
<dbReference type="RefSeq" id="WP_158322473.1">
    <property type="nucleotide sequence ID" value="NZ_BORB01000038.1"/>
</dbReference>